<accession>A0ACC1TA97</accession>
<gene>
    <name evidence="1" type="ORF">NM688_g1855</name>
</gene>
<reference evidence="1" key="1">
    <citation type="submission" date="2022-07" db="EMBL/GenBank/DDBJ databases">
        <title>Genome Sequence of Phlebia brevispora.</title>
        <authorList>
            <person name="Buettner E."/>
        </authorList>
    </citation>
    <scope>NUCLEOTIDE SEQUENCE</scope>
    <source>
        <strain evidence="1">MPL23</strain>
    </source>
</reference>
<comment type="caution">
    <text evidence="1">The sequence shown here is derived from an EMBL/GenBank/DDBJ whole genome shotgun (WGS) entry which is preliminary data.</text>
</comment>
<proteinExistence type="predicted"/>
<dbReference type="Proteomes" id="UP001148662">
    <property type="component" value="Unassembled WGS sequence"/>
</dbReference>
<sequence length="691" mass="78036">MYNDGYKNIVNVDYSAILIEKMRNKYADKSEMQWHEMDVRELKFDSASFDVAIDKGTMDAMMTAKGDVWDPPQEVVQNCTQEVDEVLRVLRKESLFLYLTFGQPHFRRRYLTRPETKLEIRELGDAFHYYFYIRTVFQKKLMRDGTGFGAWATATSYIALHHLAVVWYNTCYTPTMHPALLIDEVFQVILEHCADWPAGDYRFMLCQLARCCRAWQDPVTDRLWRRLESSEPLLRLVSLGAETATDPCPSSEARAESLLSFNQYAAKIKHITFNVAAPELNTVSGVLLPNLTSAVLAREGCLSPAKWISSDKLKELEIDMRTASDSKSIRQRADSVALVLFQHPLQVHLRKLKIRGWMTPVLERAVMSLSSLRNLILHTGKSLSAQTFALLSSFPHLEQLNVHASHIDSDDFVAALPSCTAPFPALESLRIRGQRSLFCAVLDAIPRGNLSFLYLETEEPEQGFIAWRETFDLLVAKASDTLIEFTLDQILEPEEMEDSLAQAESDTRLAIETLRPLSGPAHASPVHDRRDDTPRLHEQRYRPHRFLVAATRAAQSRHASRHAGTCPAVDPPKSPIAALTTLAKRCPHLQSLTLPLDISVAPCDSTSDKEKDECPQPQQNALRKLYVGHAGVSDCIPAFLRSVLRIYPKLRDLECITMEKSVSFDAQASLQEHELPEDRRAGTADESADGQ</sequence>
<evidence type="ECO:0000313" key="1">
    <source>
        <dbReference type="EMBL" id="KAJ3556746.1"/>
    </source>
</evidence>
<dbReference type="EMBL" id="JANHOG010000215">
    <property type="protein sequence ID" value="KAJ3556746.1"/>
    <property type="molecule type" value="Genomic_DNA"/>
</dbReference>
<protein>
    <submittedName>
        <fullName evidence="1">Uncharacterized protein</fullName>
    </submittedName>
</protein>
<evidence type="ECO:0000313" key="2">
    <source>
        <dbReference type="Proteomes" id="UP001148662"/>
    </source>
</evidence>
<name>A0ACC1TA97_9APHY</name>
<keyword evidence="2" id="KW-1185">Reference proteome</keyword>
<organism evidence="1 2">
    <name type="scientific">Phlebia brevispora</name>
    <dbReference type="NCBI Taxonomy" id="194682"/>
    <lineage>
        <taxon>Eukaryota</taxon>
        <taxon>Fungi</taxon>
        <taxon>Dikarya</taxon>
        <taxon>Basidiomycota</taxon>
        <taxon>Agaricomycotina</taxon>
        <taxon>Agaricomycetes</taxon>
        <taxon>Polyporales</taxon>
        <taxon>Meruliaceae</taxon>
        <taxon>Phlebia</taxon>
    </lineage>
</organism>